<name>H5TKR1_GORO1</name>
<sequence length="72" mass="7646">MPTQRHTFSTMRSAATSVGSADTASPTQIIDQVITGAHIVDRVVRVATQQSACATNNPRISIALSKECTESE</sequence>
<organism evidence="2 3">
    <name type="scientific">Gordonia otitidis (strain DSM 44809 / CCUG 52243 / JCM 12355 / NBRC 100426 / IFM 10032)</name>
    <dbReference type="NCBI Taxonomy" id="1108044"/>
    <lineage>
        <taxon>Bacteria</taxon>
        <taxon>Bacillati</taxon>
        <taxon>Actinomycetota</taxon>
        <taxon>Actinomycetes</taxon>
        <taxon>Mycobacteriales</taxon>
        <taxon>Gordoniaceae</taxon>
        <taxon>Gordonia</taxon>
    </lineage>
</organism>
<reference evidence="2" key="1">
    <citation type="submission" date="2012-02" db="EMBL/GenBank/DDBJ databases">
        <title>Whole genome shotgun sequence of Gordonia otitidis NBRC 100426.</title>
        <authorList>
            <person name="Yoshida I."/>
            <person name="Hosoyama A."/>
            <person name="Tsuchikane K."/>
            <person name="Katsumata H."/>
            <person name="Yamazaki S."/>
            <person name="Fujita N."/>
        </authorList>
    </citation>
    <scope>NUCLEOTIDE SEQUENCE [LARGE SCALE GENOMIC DNA]</scope>
    <source>
        <strain evidence="2">NBRC 100426</strain>
    </source>
</reference>
<dbReference type="STRING" id="1108044.GOOTI_091_00650"/>
<evidence type="ECO:0000256" key="1">
    <source>
        <dbReference type="SAM" id="MobiDB-lite"/>
    </source>
</evidence>
<keyword evidence="3" id="KW-1185">Reference proteome</keyword>
<proteinExistence type="predicted"/>
<dbReference type="AlphaFoldDB" id="H5TKR1"/>
<accession>H5TKR1</accession>
<evidence type="ECO:0000313" key="2">
    <source>
        <dbReference type="EMBL" id="GAB34069.1"/>
    </source>
</evidence>
<gene>
    <name evidence="2" type="ORF">GOOTI_091_00650</name>
</gene>
<dbReference type="EMBL" id="BAFB01000091">
    <property type="protein sequence ID" value="GAB34069.1"/>
    <property type="molecule type" value="Genomic_DNA"/>
</dbReference>
<evidence type="ECO:0000313" key="3">
    <source>
        <dbReference type="Proteomes" id="UP000005038"/>
    </source>
</evidence>
<protein>
    <submittedName>
        <fullName evidence="2">Uncharacterized protein</fullName>
    </submittedName>
</protein>
<comment type="caution">
    <text evidence="2">The sequence shown here is derived from an EMBL/GenBank/DDBJ whole genome shotgun (WGS) entry which is preliminary data.</text>
</comment>
<dbReference type="Proteomes" id="UP000005038">
    <property type="component" value="Unassembled WGS sequence"/>
</dbReference>
<feature type="region of interest" description="Disordered" evidence="1">
    <location>
        <begin position="1"/>
        <end position="23"/>
    </location>
</feature>